<sequence length="141" mass="17448">MIIFIYGYDDPFYMDTEYPTSLSPPSSSLSSLLKSKKTNSMFQNLHTFYWINGIDSWNPYRGYYESYMNKRKYPHHHHHHHRRRRRHRRHHQNRQFLSLQTDLFKLLKGKRKINNDHDIVIDRLLNNEIFKLRGWRPQRYG</sequence>
<accession>A0AA85AIH7</accession>
<name>A0AA85AIH7_9TREM</name>
<dbReference type="WBParaSite" id="SMRG1_87430.1">
    <property type="protein sequence ID" value="SMRG1_87430.1"/>
    <property type="gene ID" value="SMRG1_87430"/>
</dbReference>
<evidence type="ECO:0000313" key="2">
    <source>
        <dbReference type="Proteomes" id="UP000050790"/>
    </source>
</evidence>
<evidence type="ECO:0000256" key="1">
    <source>
        <dbReference type="SAM" id="MobiDB-lite"/>
    </source>
</evidence>
<organism evidence="2 3">
    <name type="scientific">Schistosoma margrebowiei</name>
    <dbReference type="NCBI Taxonomy" id="48269"/>
    <lineage>
        <taxon>Eukaryota</taxon>
        <taxon>Metazoa</taxon>
        <taxon>Spiralia</taxon>
        <taxon>Lophotrochozoa</taxon>
        <taxon>Platyhelminthes</taxon>
        <taxon>Trematoda</taxon>
        <taxon>Digenea</taxon>
        <taxon>Strigeidida</taxon>
        <taxon>Schistosomatoidea</taxon>
        <taxon>Schistosomatidae</taxon>
        <taxon>Schistosoma</taxon>
    </lineage>
</organism>
<proteinExistence type="predicted"/>
<reference evidence="3" key="1">
    <citation type="submission" date="2023-11" db="UniProtKB">
        <authorList>
            <consortium name="WormBaseParasite"/>
        </authorList>
    </citation>
    <scope>IDENTIFICATION</scope>
</reference>
<protein>
    <submittedName>
        <fullName evidence="3">Uncharacterized protein</fullName>
    </submittedName>
</protein>
<evidence type="ECO:0000313" key="3">
    <source>
        <dbReference type="WBParaSite" id="SMRG1_87430.1"/>
    </source>
</evidence>
<dbReference type="AlphaFoldDB" id="A0AA85AIH7"/>
<dbReference type="Proteomes" id="UP000050790">
    <property type="component" value="Unassembled WGS sequence"/>
</dbReference>
<feature type="region of interest" description="Disordered" evidence="1">
    <location>
        <begin position="74"/>
        <end position="93"/>
    </location>
</feature>